<evidence type="ECO:0000256" key="2">
    <source>
        <dbReference type="ARBA" id="ARBA00022670"/>
    </source>
</evidence>
<evidence type="ECO:0000256" key="7">
    <source>
        <dbReference type="SAM" id="SignalP"/>
    </source>
</evidence>
<dbReference type="AlphaFoldDB" id="A0A8S1CLF4"/>
<sequence>MRVLIVVLCFAAVAQATSWANLKPLHRVMHVKRGVPQYDRRIIGGENAVEGQFKYQVAVQVEGAGFCGGSLIYENYVLTAGHCVKGANLWTVTGGALNFLNLNEPGRVTVGTQNATLHENYNGLVINNDIAVIRLPAGFTGPNIAPVRLPSASTASDDLVGQTARVSGWGKSSDASITINPDLKFVDLTVITNEECETYYGSLVINANKLCVGTNGGIVSTCNGDSGGPLVITESDGEPTEVGIVSFGSSLGCESGYPAAFTRVANYIDWIAANTGYPVRP</sequence>
<proteinExistence type="inferred from homology"/>
<dbReference type="InterPro" id="IPR043504">
    <property type="entry name" value="Peptidase_S1_PA_chymotrypsin"/>
</dbReference>
<dbReference type="PROSITE" id="PS00134">
    <property type="entry name" value="TRYPSIN_HIS"/>
    <property type="match status" value="1"/>
</dbReference>
<keyword evidence="7" id="KW-0732">Signal</keyword>
<dbReference type="Pfam" id="PF00089">
    <property type="entry name" value="Trypsin"/>
    <property type="match status" value="1"/>
</dbReference>
<protein>
    <recommendedName>
        <fullName evidence="8">Peptidase S1 domain-containing protein</fullName>
    </recommendedName>
</protein>
<evidence type="ECO:0000256" key="4">
    <source>
        <dbReference type="ARBA" id="ARBA00022825"/>
    </source>
</evidence>
<dbReference type="EMBL" id="CADEPI010000042">
    <property type="protein sequence ID" value="CAB3369078.1"/>
    <property type="molecule type" value="Genomic_DNA"/>
</dbReference>
<dbReference type="SUPFAM" id="SSF50494">
    <property type="entry name" value="Trypsin-like serine proteases"/>
    <property type="match status" value="1"/>
</dbReference>
<name>A0A8S1CLF4_9INSE</name>
<dbReference type="PROSITE" id="PS50240">
    <property type="entry name" value="TRYPSIN_DOM"/>
    <property type="match status" value="1"/>
</dbReference>
<dbReference type="PANTHER" id="PTHR24276">
    <property type="entry name" value="POLYSERASE-RELATED"/>
    <property type="match status" value="1"/>
</dbReference>
<evidence type="ECO:0000313" key="10">
    <source>
        <dbReference type="Proteomes" id="UP000494165"/>
    </source>
</evidence>
<reference evidence="9 10" key="1">
    <citation type="submission" date="2020-04" db="EMBL/GenBank/DDBJ databases">
        <authorList>
            <person name="Alioto T."/>
            <person name="Alioto T."/>
            <person name="Gomez Garrido J."/>
        </authorList>
    </citation>
    <scope>NUCLEOTIDE SEQUENCE [LARGE SCALE GENOMIC DNA]</scope>
</reference>
<accession>A0A8S1CLF4</accession>
<gene>
    <name evidence="9" type="ORF">CLODIP_2_CD02582</name>
</gene>
<evidence type="ECO:0000256" key="3">
    <source>
        <dbReference type="ARBA" id="ARBA00022801"/>
    </source>
</evidence>
<evidence type="ECO:0000256" key="1">
    <source>
        <dbReference type="ARBA" id="ARBA00007664"/>
    </source>
</evidence>
<dbReference type="InterPro" id="IPR001314">
    <property type="entry name" value="Peptidase_S1A"/>
</dbReference>
<feature type="domain" description="Peptidase S1" evidence="8">
    <location>
        <begin position="42"/>
        <end position="276"/>
    </location>
</feature>
<comment type="caution">
    <text evidence="9">The sequence shown here is derived from an EMBL/GenBank/DDBJ whole genome shotgun (WGS) entry which is preliminary data.</text>
</comment>
<dbReference type="InterPro" id="IPR009003">
    <property type="entry name" value="Peptidase_S1_PA"/>
</dbReference>
<dbReference type="PANTHER" id="PTHR24276:SF91">
    <property type="entry name" value="AT26814P-RELATED"/>
    <property type="match status" value="1"/>
</dbReference>
<comment type="similarity">
    <text evidence="1">Belongs to the peptidase S1 family.</text>
</comment>
<feature type="chain" id="PRO_5035867696" description="Peptidase S1 domain-containing protein" evidence="7">
    <location>
        <begin position="17"/>
        <end position="281"/>
    </location>
</feature>
<keyword evidence="4 6" id="KW-0720">Serine protease</keyword>
<dbReference type="InterPro" id="IPR033116">
    <property type="entry name" value="TRYPSIN_SER"/>
</dbReference>
<dbReference type="InterPro" id="IPR050430">
    <property type="entry name" value="Peptidase_S1"/>
</dbReference>
<keyword evidence="5" id="KW-1015">Disulfide bond</keyword>
<keyword evidence="10" id="KW-1185">Reference proteome</keyword>
<evidence type="ECO:0000259" key="8">
    <source>
        <dbReference type="PROSITE" id="PS50240"/>
    </source>
</evidence>
<evidence type="ECO:0000256" key="5">
    <source>
        <dbReference type="ARBA" id="ARBA00023157"/>
    </source>
</evidence>
<dbReference type="PROSITE" id="PS00135">
    <property type="entry name" value="TRYPSIN_SER"/>
    <property type="match status" value="1"/>
</dbReference>
<dbReference type="GO" id="GO:0004252">
    <property type="term" value="F:serine-type endopeptidase activity"/>
    <property type="evidence" value="ECO:0007669"/>
    <property type="project" value="InterPro"/>
</dbReference>
<dbReference type="InterPro" id="IPR001254">
    <property type="entry name" value="Trypsin_dom"/>
</dbReference>
<dbReference type="OrthoDB" id="5565075at2759"/>
<dbReference type="FunFam" id="2.40.10.10:FF:000034">
    <property type="entry name" value="Eupolytin"/>
    <property type="match status" value="1"/>
</dbReference>
<feature type="signal peptide" evidence="7">
    <location>
        <begin position="1"/>
        <end position="16"/>
    </location>
</feature>
<dbReference type="GO" id="GO:0006508">
    <property type="term" value="P:proteolysis"/>
    <property type="evidence" value="ECO:0007669"/>
    <property type="project" value="UniProtKB-KW"/>
</dbReference>
<dbReference type="Proteomes" id="UP000494165">
    <property type="component" value="Unassembled WGS sequence"/>
</dbReference>
<organism evidence="9 10">
    <name type="scientific">Cloeon dipterum</name>
    <dbReference type="NCBI Taxonomy" id="197152"/>
    <lineage>
        <taxon>Eukaryota</taxon>
        <taxon>Metazoa</taxon>
        <taxon>Ecdysozoa</taxon>
        <taxon>Arthropoda</taxon>
        <taxon>Hexapoda</taxon>
        <taxon>Insecta</taxon>
        <taxon>Pterygota</taxon>
        <taxon>Palaeoptera</taxon>
        <taxon>Ephemeroptera</taxon>
        <taxon>Pisciforma</taxon>
        <taxon>Baetidae</taxon>
        <taxon>Cloeon</taxon>
    </lineage>
</organism>
<dbReference type="InterPro" id="IPR018114">
    <property type="entry name" value="TRYPSIN_HIS"/>
</dbReference>
<keyword evidence="2 6" id="KW-0645">Protease</keyword>
<evidence type="ECO:0000256" key="6">
    <source>
        <dbReference type="RuleBase" id="RU363034"/>
    </source>
</evidence>
<dbReference type="SMART" id="SM00020">
    <property type="entry name" value="Tryp_SPc"/>
    <property type="match status" value="1"/>
</dbReference>
<dbReference type="CDD" id="cd00190">
    <property type="entry name" value="Tryp_SPc"/>
    <property type="match status" value="1"/>
</dbReference>
<dbReference type="PRINTS" id="PR00722">
    <property type="entry name" value="CHYMOTRYPSIN"/>
</dbReference>
<dbReference type="Gene3D" id="2.40.10.10">
    <property type="entry name" value="Trypsin-like serine proteases"/>
    <property type="match status" value="2"/>
</dbReference>
<evidence type="ECO:0000313" key="9">
    <source>
        <dbReference type="EMBL" id="CAB3369078.1"/>
    </source>
</evidence>
<keyword evidence="3 6" id="KW-0378">Hydrolase</keyword>